<evidence type="ECO:0000313" key="10">
    <source>
        <dbReference type="Proteomes" id="UP000091857"/>
    </source>
</evidence>
<comment type="function">
    <text evidence="7">Catalyzes the conversion of methylthioalkyl glucosinolates of any chain length into methylsulfinylalkyl glucosinolates.</text>
</comment>
<dbReference type="GO" id="GO:0004497">
    <property type="term" value="F:monooxygenase activity"/>
    <property type="evidence" value="ECO:0000318"/>
    <property type="project" value="GO_Central"/>
</dbReference>
<comment type="similarity">
    <text evidence="2 8">Belongs to the FMO family.</text>
</comment>
<evidence type="ECO:0000256" key="8">
    <source>
        <dbReference type="RuleBase" id="RU361177"/>
    </source>
</evidence>
<proteinExistence type="inferred from homology"/>
<evidence type="ECO:0000313" key="9">
    <source>
        <dbReference type="EMBL" id="OAY47569.1"/>
    </source>
</evidence>
<dbReference type="STRING" id="3983.A0A2C9VRJ1"/>
<keyword evidence="3 8" id="KW-0285">Flavoprotein</keyword>
<dbReference type="Gene3D" id="3.50.50.60">
    <property type="entry name" value="FAD/NAD(P)-binding domain"/>
    <property type="match status" value="2"/>
</dbReference>
<evidence type="ECO:0000256" key="6">
    <source>
        <dbReference type="ARBA" id="ARBA00023002"/>
    </source>
</evidence>
<organism evidence="9 10">
    <name type="scientific">Manihot esculenta</name>
    <name type="common">Cassava</name>
    <name type="synonym">Jatropha manihot</name>
    <dbReference type="NCBI Taxonomy" id="3983"/>
    <lineage>
        <taxon>Eukaryota</taxon>
        <taxon>Viridiplantae</taxon>
        <taxon>Streptophyta</taxon>
        <taxon>Embryophyta</taxon>
        <taxon>Tracheophyta</taxon>
        <taxon>Spermatophyta</taxon>
        <taxon>Magnoliopsida</taxon>
        <taxon>eudicotyledons</taxon>
        <taxon>Gunneridae</taxon>
        <taxon>Pentapetalae</taxon>
        <taxon>rosids</taxon>
        <taxon>fabids</taxon>
        <taxon>Malpighiales</taxon>
        <taxon>Euphorbiaceae</taxon>
        <taxon>Crotonoideae</taxon>
        <taxon>Manihoteae</taxon>
        <taxon>Manihot</taxon>
    </lineage>
</organism>
<evidence type="ECO:0000256" key="1">
    <source>
        <dbReference type="ARBA" id="ARBA00001974"/>
    </source>
</evidence>
<dbReference type="InterPro" id="IPR000960">
    <property type="entry name" value="Flavin_mOase"/>
</dbReference>
<dbReference type="AlphaFoldDB" id="A0A2C9VRJ1"/>
<evidence type="ECO:0000256" key="7">
    <source>
        <dbReference type="ARBA" id="ARBA00058243"/>
    </source>
</evidence>
<evidence type="ECO:0000256" key="3">
    <source>
        <dbReference type="ARBA" id="ARBA00022630"/>
    </source>
</evidence>
<name>A0A2C9VRJ1_MANES</name>
<dbReference type="SUPFAM" id="SSF51905">
    <property type="entry name" value="FAD/NAD(P)-binding domain"/>
    <property type="match status" value="2"/>
</dbReference>
<dbReference type="PANTHER" id="PTHR23023">
    <property type="entry name" value="DIMETHYLANILINE MONOOXYGENASE"/>
    <property type="match status" value="1"/>
</dbReference>
<dbReference type="EC" id="1.-.-.-" evidence="8"/>
<keyword evidence="10" id="KW-1185">Reference proteome</keyword>
<evidence type="ECO:0000256" key="5">
    <source>
        <dbReference type="ARBA" id="ARBA00022857"/>
    </source>
</evidence>
<sequence>MVSEQLSLSRNVCVIGAGPSGLVSARELRKEGHRVVVLEQKHDVGGQWLYEPNVEKEDPLGRNKFLEVHSSVYASLRLASPREIMGYTDFPFLAKKGRDMRRFPGYRELWLYLKDFCDHFGLREMIRFNTRVEYVGMLDYGDEFKKDLKWVVKSRREEKNGDYKEVDEVFDAVVVATGHYSQPKINPIKGMDTWKRKQMHSHVYRDPEPFRNEVVVVVGNSMSGQDISMELVKVAKEVHLSAKSLEITLGLSKVISNHENLHLRPQIECLEEDGRVVFADGSQVVADTILYCTGYTYSFPFLDTKGIVSLEDGRVGPLYEHTFPPSLAPSLSFVGIPKKIIGFPFFESQAKWISQLLSGKRSLPSWDEMMNAIQEFHQSRDSAGIPKHKTHEIADFEYCDRYADHAGFPHLEEWRKQLCMSALVNAYANLEIYRDSWDDHDLLQEAFQSSHFTQPLGVQDFTV</sequence>
<keyword evidence="6 8" id="KW-0560">Oxidoreductase</keyword>
<dbReference type="FunFam" id="3.50.50.60:FF:000147">
    <property type="entry name" value="Flavin-containing monooxygenase"/>
    <property type="match status" value="1"/>
</dbReference>
<evidence type="ECO:0000256" key="2">
    <source>
        <dbReference type="ARBA" id="ARBA00009183"/>
    </source>
</evidence>
<dbReference type="InterPro" id="IPR020946">
    <property type="entry name" value="Flavin_mOase-like"/>
</dbReference>
<accession>A0A2C9VRJ1</accession>
<dbReference type="GO" id="GO:0050661">
    <property type="term" value="F:NADP binding"/>
    <property type="evidence" value="ECO:0007669"/>
    <property type="project" value="InterPro"/>
</dbReference>
<dbReference type="OrthoDB" id="66881at2759"/>
<dbReference type="Gramene" id="Manes.06G088200.1.v8.1">
    <property type="protein sequence ID" value="Manes.06G088200.1.v8.1.CDS"/>
    <property type="gene ID" value="Manes.06G088200.v8.1"/>
</dbReference>
<dbReference type="PRINTS" id="PR00370">
    <property type="entry name" value="FMOXYGENASE"/>
</dbReference>
<dbReference type="EMBL" id="CM004392">
    <property type="protein sequence ID" value="OAY47569.1"/>
    <property type="molecule type" value="Genomic_DNA"/>
</dbReference>
<dbReference type="GO" id="GO:0050660">
    <property type="term" value="F:flavin adenine dinucleotide binding"/>
    <property type="evidence" value="ECO:0007669"/>
    <property type="project" value="InterPro"/>
</dbReference>
<comment type="caution">
    <text evidence="9">The sequence shown here is derived from an EMBL/GenBank/DDBJ whole genome shotgun (WGS) entry which is preliminary data.</text>
</comment>
<dbReference type="GO" id="GO:0004499">
    <property type="term" value="F:N,N-dimethylaniline monooxygenase activity"/>
    <property type="evidence" value="ECO:0007669"/>
    <property type="project" value="InterPro"/>
</dbReference>
<gene>
    <name evidence="9" type="ORF">MANES_06G088200v8</name>
</gene>
<dbReference type="Pfam" id="PF00743">
    <property type="entry name" value="FMO-like"/>
    <property type="match status" value="2"/>
</dbReference>
<dbReference type="PIRSF" id="PIRSF000332">
    <property type="entry name" value="FMO"/>
    <property type="match status" value="1"/>
</dbReference>
<keyword evidence="4 8" id="KW-0274">FAD</keyword>
<dbReference type="InterPro" id="IPR050346">
    <property type="entry name" value="FMO-like"/>
</dbReference>
<keyword evidence="5" id="KW-0521">NADP</keyword>
<reference evidence="10" key="1">
    <citation type="journal article" date="2016" name="Nat. Biotechnol.">
        <title>Sequencing wild and cultivated cassava and related species reveals extensive interspecific hybridization and genetic diversity.</title>
        <authorList>
            <person name="Bredeson J.V."/>
            <person name="Lyons J.B."/>
            <person name="Prochnik S.E."/>
            <person name="Wu G.A."/>
            <person name="Ha C.M."/>
            <person name="Edsinger-Gonzales E."/>
            <person name="Grimwood J."/>
            <person name="Schmutz J."/>
            <person name="Rabbi I.Y."/>
            <person name="Egesi C."/>
            <person name="Nauluvula P."/>
            <person name="Lebot V."/>
            <person name="Ndunguru J."/>
            <person name="Mkamilo G."/>
            <person name="Bart R.S."/>
            <person name="Setter T.L."/>
            <person name="Gleadow R.M."/>
            <person name="Kulakow P."/>
            <person name="Ferguson M.E."/>
            <person name="Rounsley S."/>
            <person name="Rokhsar D.S."/>
        </authorList>
    </citation>
    <scope>NUCLEOTIDE SEQUENCE [LARGE SCALE GENOMIC DNA]</scope>
    <source>
        <strain evidence="10">cv. AM560-2</strain>
    </source>
</reference>
<protein>
    <recommendedName>
        <fullName evidence="8">Flavin-containing monooxygenase</fullName>
        <ecNumber evidence="8">1.-.-.-</ecNumber>
    </recommendedName>
</protein>
<dbReference type="InterPro" id="IPR036188">
    <property type="entry name" value="FAD/NAD-bd_sf"/>
</dbReference>
<evidence type="ECO:0000256" key="4">
    <source>
        <dbReference type="ARBA" id="ARBA00022827"/>
    </source>
</evidence>
<keyword evidence="8" id="KW-0503">Monooxygenase</keyword>
<comment type="cofactor">
    <cofactor evidence="1 8">
        <name>FAD</name>
        <dbReference type="ChEBI" id="CHEBI:57692"/>
    </cofactor>
</comment>
<dbReference type="Proteomes" id="UP000091857">
    <property type="component" value="Chromosome 6"/>
</dbReference>